<dbReference type="SUPFAM" id="SSF52129">
    <property type="entry name" value="Caspase-like"/>
    <property type="match status" value="1"/>
</dbReference>
<evidence type="ECO:0000313" key="2">
    <source>
        <dbReference type="EMBL" id="MBA1142532.1"/>
    </source>
</evidence>
<dbReference type="RefSeq" id="WP_181059428.1">
    <property type="nucleotide sequence ID" value="NZ_JACDTY010000010.1"/>
</dbReference>
<sequence length="868" mass="95573">MSQRAILIGVQDYDLNPLTAPAKDARDVYAALVSNKIFAPHDITTLIDDGSNADGPASKEAILAALEPLYYQEEPCDRLLVYFSGHGASWRVSPGASSLKPVLLCHGMRNFGRDGGKMIDVEELLERFRMRGPAEQIWIIDACRNLPDAPVRPVVPPTAWGDLPAIEVRRRALLYAVAPLAQAVGIKSQNSVFTRELLEGLTGQGRAAVYDPEAGSWVVTHRSICDYARARLEGGMAEWEREFKLPRIEFESHPPPRPIQALTGARAPQPREVSLKVDPAEALQAISARLEREGMVAAQWPPHNKSRPLPPAAFRFEAKLSDTGDWESLSPASTVIDTREVDEITVAVSPRQALLEALSEEHVAILEDIPEQTGLVEIKRQKTSASWIKIECREPTISFSASQYGASMAPIALRPTALAAWRSWQAKGKLQPGLWKIEAELAGERLGFIDIDLPAQTTVTLRLIASMPTALRRQDWSPAALVAPSAESPALVLSETMGPIQGAVLTSLLPLVALKAFDGRVLKRLQTPWLKATPMESMERRPTPISIALATDGKWENLQRPSIRSAKLRIAGTSTATRSFAENGELAVFSVPHVAERDHHIFKGVRDRNLARLRIPGWGRLEFAVPLIPNRVACVGIVLRAGGRFELSIASLYPGFDHTNHGRSATSRAIAIGARMLNAATPPDVDAINEAAYGKWIDPVLGALAWHAIASRKTDFSGEHLVTIARNMYAAFPSLSDSALFLYWLTGTIGFVPGIRRLPHSLQIRLAHGLLGADLSHIEDMLAYVHRELVRALPSQEQKPAKRLWRPRRFGSVFWDQPVLAASVDMMATFAQEVGAKNHWALRRRAAIPPGMVWNAAYFHEKDDRKND</sequence>
<dbReference type="Proteomes" id="UP000558284">
    <property type="component" value="Unassembled WGS sequence"/>
</dbReference>
<feature type="domain" description="Peptidase C14 caspase" evidence="1">
    <location>
        <begin position="4"/>
        <end position="205"/>
    </location>
</feature>
<keyword evidence="3" id="KW-1185">Reference proteome</keyword>
<dbReference type="EMBL" id="JACDTY010000010">
    <property type="protein sequence ID" value="MBA1142532.1"/>
    <property type="molecule type" value="Genomic_DNA"/>
</dbReference>
<reference evidence="2 3" key="1">
    <citation type="submission" date="2020-07" db="EMBL/GenBank/DDBJ databases">
        <title>Definition of the novel symbiovar canariense within Mesorhizobium novociceri, a new species of genus Mesorhizobium nodulating Cicer canariense in the Caldera de Taburiente National Park (La Palma, Canary Islands).</title>
        <authorList>
            <person name="Leon-Barrios M."/>
            <person name="Perez-Yepez J."/>
            <person name="Flores-Felix J.D."/>
            <person name="Ramirez-Baena M.H."/>
            <person name="Pulido-Suarez L."/>
            <person name="Igual J.M."/>
            <person name="Velazquez E."/>
            <person name="Peix A."/>
        </authorList>
    </citation>
    <scope>NUCLEOTIDE SEQUENCE [LARGE SCALE GENOMIC DNA]</scope>
    <source>
        <strain evidence="2 3">CCANP35</strain>
    </source>
</reference>
<protein>
    <submittedName>
        <fullName evidence="2">Caspase family protein</fullName>
    </submittedName>
</protein>
<name>A0A838B8Q8_9HYPH</name>
<evidence type="ECO:0000259" key="1">
    <source>
        <dbReference type="Pfam" id="PF00656"/>
    </source>
</evidence>
<dbReference type="InterPro" id="IPR029030">
    <property type="entry name" value="Caspase-like_dom_sf"/>
</dbReference>
<evidence type="ECO:0000313" key="3">
    <source>
        <dbReference type="Proteomes" id="UP000558284"/>
    </source>
</evidence>
<organism evidence="2 3">
    <name type="scientific">Mesorhizobium neociceri</name>
    <dbReference type="NCBI Taxonomy" id="1307853"/>
    <lineage>
        <taxon>Bacteria</taxon>
        <taxon>Pseudomonadati</taxon>
        <taxon>Pseudomonadota</taxon>
        <taxon>Alphaproteobacteria</taxon>
        <taxon>Hyphomicrobiales</taxon>
        <taxon>Phyllobacteriaceae</taxon>
        <taxon>Mesorhizobium</taxon>
    </lineage>
</organism>
<gene>
    <name evidence="2" type="ORF">H0241_20125</name>
</gene>
<proteinExistence type="predicted"/>
<dbReference type="GO" id="GO:0004197">
    <property type="term" value="F:cysteine-type endopeptidase activity"/>
    <property type="evidence" value="ECO:0007669"/>
    <property type="project" value="InterPro"/>
</dbReference>
<dbReference type="InterPro" id="IPR011600">
    <property type="entry name" value="Pept_C14_caspase"/>
</dbReference>
<dbReference type="AlphaFoldDB" id="A0A838B8Q8"/>
<accession>A0A838B8Q8</accession>
<dbReference type="Gene3D" id="3.40.50.1460">
    <property type="match status" value="1"/>
</dbReference>
<dbReference type="Pfam" id="PF00656">
    <property type="entry name" value="Peptidase_C14"/>
    <property type="match status" value="1"/>
</dbReference>
<dbReference type="GO" id="GO:0006508">
    <property type="term" value="P:proteolysis"/>
    <property type="evidence" value="ECO:0007669"/>
    <property type="project" value="InterPro"/>
</dbReference>
<comment type="caution">
    <text evidence="2">The sequence shown here is derived from an EMBL/GenBank/DDBJ whole genome shotgun (WGS) entry which is preliminary data.</text>
</comment>